<evidence type="ECO:0000313" key="1">
    <source>
        <dbReference type="EMBL" id="AOV09410.1"/>
    </source>
</evidence>
<evidence type="ECO:0000313" key="5">
    <source>
        <dbReference type="Proteomes" id="UP000254131"/>
    </source>
</evidence>
<evidence type="ECO:0000313" key="3">
    <source>
        <dbReference type="EMBL" id="SUW94271.1"/>
    </source>
</evidence>
<dbReference type="EMBL" id="UFVB01000002">
    <property type="protein sequence ID" value="SUX04674.1"/>
    <property type="molecule type" value="Genomic_DNA"/>
</dbReference>
<protein>
    <submittedName>
        <fullName evidence="3">Type VI secretion protein</fullName>
    </submittedName>
    <submittedName>
        <fullName evidence="2">Type VI secretion system baseplate subunit TssK</fullName>
    </submittedName>
    <submittedName>
        <fullName evidence="1">Type VI secretion system protein VasE</fullName>
    </submittedName>
</protein>
<geneLocation type="plasmid" evidence="1">
    <name>pMTVDSCj13-2</name>
</geneLocation>
<reference evidence="1" key="1">
    <citation type="submission" date="2016-09" db="EMBL/GenBank/DDBJ databases">
        <title>Complete genome of Campylobacter jejuni subsp. jejuni str.MTVDSCj13, Isolated from a Naturally Colonized Farm-Raised Chicken.</title>
        <authorList>
            <person name="Taveirne M.E."/>
            <person name="Parker C.T."/>
            <person name="Huynh S."/>
            <person name="DiRita V.J."/>
        </authorList>
    </citation>
    <scope>NUCLEOTIDE SEQUENCE</scope>
    <source>
        <strain evidence="1">MTVDSCj13</strain>
        <plasmid evidence="1">pMTVDSCj13-2</plasmid>
    </source>
</reference>
<evidence type="ECO:0000313" key="4">
    <source>
        <dbReference type="EMBL" id="SUX04674.1"/>
    </source>
</evidence>
<dbReference type="PANTHER" id="PTHR35566:SF1">
    <property type="entry name" value="TYPE VI SECRETION SYSTEM BASEPLATE COMPONENT TSSK1"/>
    <property type="match status" value="1"/>
</dbReference>
<proteinExistence type="predicted"/>
<dbReference type="Pfam" id="PF05936">
    <property type="entry name" value="T6SS_VasE"/>
    <property type="match status" value="1"/>
</dbReference>
<sequence length="465" mass="53746">MANKLKVAWFDGLNIGQTHFEQQERFFNRNIDLKTINIYSNLYGIIDLEFSQEMLLQGKIALSKISGIAQDGSIFNAPEQDLLPEPIEINYESLIDSVVVLKIPIGVTDIADLSLRNTFPNSKFICLRNSIALRNYDDSKSNVMDKIEDEYELENLTFTQEKKDLLLASLRLKLGILGNSTPDELELPIAKIKNIDINKKIELESDFIPTCLNISKISTIRSFLEEIIFSINQHKKVLSNVFKGIDQTKNTLDFGTFLSLNLLKKWYLIFSHLSKKDKIHPEFLYEKFLEFQGELAAFSNEESFLDFIPYKHDNLYNTFLNMMNNLRLLFSKITSPKYFIAKTSINGNGFYDFIFDNSGILEESEIYFAIRADVTTEYLLNNFKIQSKIHTQSKIKNIVATQLEGLNVDQVPNVPSSIPYLNGYVYYKLDKRDQLFKDFKNESIISMYLTNNIKNPDIIMWAVFQ</sequence>
<reference evidence="3 5" key="3">
    <citation type="submission" date="2018-06" db="EMBL/GenBank/DDBJ databases">
        <authorList>
            <consortium name="Pathogen Informatics"/>
            <person name="Doyle S."/>
        </authorList>
    </citation>
    <scope>NUCLEOTIDE SEQUENCE [LARGE SCALE GENOMIC DNA]</scope>
    <source>
        <strain evidence="3 5">NCTC13105</strain>
    </source>
</reference>
<evidence type="ECO:0000313" key="6">
    <source>
        <dbReference type="Proteomes" id="UP000392616"/>
    </source>
</evidence>
<dbReference type="EMBL" id="CP017417">
    <property type="protein sequence ID" value="AOV09410.1"/>
    <property type="molecule type" value="Genomic_DNA"/>
</dbReference>
<evidence type="ECO:0000313" key="2">
    <source>
        <dbReference type="EMBL" id="EAK6414114.1"/>
    </source>
</evidence>
<dbReference type="EMBL" id="AACHYE010000023">
    <property type="protein sequence ID" value="EAK6414114.1"/>
    <property type="molecule type" value="Genomic_DNA"/>
</dbReference>
<dbReference type="PATRIC" id="fig|197.5240.peg.1284"/>
<gene>
    <name evidence="2" type="primary">tssK</name>
    <name evidence="2" type="ORF">B7A03_08895</name>
    <name evidence="1" type="ORF">MTVDSCj13_b0063</name>
    <name evidence="3" type="ORF">NCTC13105_01840</name>
    <name evidence="4" type="ORF">NCTC13105_01987</name>
</gene>
<name>A0A1E7P7W2_CAMJU</name>
<dbReference type="PANTHER" id="PTHR35566">
    <property type="entry name" value="BLR3599 PROTEIN"/>
    <property type="match status" value="1"/>
</dbReference>
<organism evidence="1">
    <name type="scientific">Campylobacter jejuni</name>
    <dbReference type="NCBI Taxonomy" id="197"/>
    <lineage>
        <taxon>Bacteria</taxon>
        <taxon>Pseudomonadati</taxon>
        <taxon>Campylobacterota</taxon>
        <taxon>Epsilonproteobacteria</taxon>
        <taxon>Campylobacterales</taxon>
        <taxon>Campylobacteraceae</taxon>
        <taxon>Campylobacter</taxon>
    </lineage>
</organism>
<dbReference type="Proteomes" id="UP000254131">
    <property type="component" value="Unassembled WGS sequence"/>
</dbReference>
<dbReference type="EMBL" id="UFVB01000001">
    <property type="protein sequence ID" value="SUW94271.1"/>
    <property type="molecule type" value="Genomic_DNA"/>
</dbReference>
<dbReference type="AlphaFoldDB" id="A0A1E7P7W2"/>
<dbReference type="NCBIfam" id="TIGR03353">
    <property type="entry name" value="VI_chp_4"/>
    <property type="match status" value="1"/>
</dbReference>
<dbReference type="Proteomes" id="UP000392616">
    <property type="component" value="Unassembled WGS sequence"/>
</dbReference>
<reference evidence="2 6" key="2">
    <citation type="submission" date="2018-05" db="EMBL/GenBank/DDBJ databases">
        <authorList>
            <consortium name="NARMS: The National Antimicrobial Resistance Monitoring System"/>
        </authorList>
    </citation>
    <scope>NUCLEOTIDE SEQUENCE [LARGE SCALE GENOMIC DNA]</scope>
    <source>
        <strain evidence="2 6">CVM N62988</strain>
    </source>
</reference>
<dbReference type="RefSeq" id="WP_002813029.1">
    <property type="nucleotide sequence ID" value="NZ_AP028333.1"/>
</dbReference>
<keyword evidence="1" id="KW-0614">Plasmid</keyword>
<accession>A0A1E7P7W2</accession>
<dbReference type="InterPro" id="IPR010263">
    <property type="entry name" value="T6SS_TssK"/>
</dbReference>